<evidence type="ECO:0000313" key="3">
    <source>
        <dbReference type="Proteomes" id="UP000298061"/>
    </source>
</evidence>
<proteinExistence type="predicted"/>
<reference evidence="2 3" key="1">
    <citation type="submission" date="2019-02" db="EMBL/GenBank/DDBJ databases">
        <title>Genome sequencing of the rare red list fungi Hericium alpestre (H. flagellum).</title>
        <authorList>
            <person name="Buettner E."/>
            <person name="Kellner H."/>
        </authorList>
    </citation>
    <scope>NUCLEOTIDE SEQUENCE [LARGE SCALE GENOMIC DNA]</scope>
    <source>
        <strain evidence="2 3">DSM 108284</strain>
    </source>
</reference>
<gene>
    <name evidence="2" type="ORF">EWM64_g7322</name>
</gene>
<dbReference type="AlphaFoldDB" id="A0A4Y9ZP73"/>
<protein>
    <submittedName>
        <fullName evidence="2">Uncharacterized protein</fullName>
    </submittedName>
</protein>
<sequence length="247" mass="26105">MTTISNLPKADFELGLQLLERLPAFNDLLPSLDWSLRALNPIDAFAPLKPISQSTLTFGVSHGKLQKAKSPAHRGAPSTMYGAFLIALPDIPEDSSTAPPTIKARPAALPAIPGASQCPDAFPLCPAGRSTAEDGCAACARRRRAGNHPHPATPRVQTAQIVAPKMKNAPHGREAEVFGGRSGTPHAQRPAPQTVTPQAKGAPHGYKHGDKTRAPPATSHAKVPYPPSSYYQAKAPAPPKAQYPVRV</sequence>
<organism evidence="2 3">
    <name type="scientific">Hericium alpestre</name>
    <dbReference type="NCBI Taxonomy" id="135208"/>
    <lineage>
        <taxon>Eukaryota</taxon>
        <taxon>Fungi</taxon>
        <taxon>Dikarya</taxon>
        <taxon>Basidiomycota</taxon>
        <taxon>Agaricomycotina</taxon>
        <taxon>Agaricomycetes</taxon>
        <taxon>Russulales</taxon>
        <taxon>Hericiaceae</taxon>
        <taxon>Hericium</taxon>
    </lineage>
</organism>
<keyword evidence="3" id="KW-1185">Reference proteome</keyword>
<evidence type="ECO:0000256" key="1">
    <source>
        <dbReference type="SAM" id="MobiDB-lite"/>
    </source>
</evidence>
<dbReference type="Proteomes" id="UP000298061">
    <property type="component" value="Unassembled WGS sequence"/>
</dbReference>
<accession>A0A4Y9ZP73</accession>
<name>A0A4Y9ZP73_9AGAM</name>
<evidence type="ECO:0000313" key="2">
    <source>
        <dbReference type="EMBL" id="TFY76686.1"/>
    </source>
</evidence>
<feature type="region of interest" description="Disordered" evidence="1">
    <location>
        <begin position="167"/>
        <end position="247"/>
    </location>
</feature>
<dbReference type="EMBL" id="SFCI01001130">
    <property type="protein sequence ID" value="TFY76686.1"/>
    <property type="molecule type" value="Genomic_DNA"/>
</dbReference>
<comment type="caution">
    <text evidence="2">The sequence shown here is derived from an EMBL/GenBank/DDBJ whole genome shotgun (WGS) entry which is preliminary data.</text>
</comment>